<dbReference type="PANTHER" id="PTHR31061">
    <property type="entry name" value="LD22376P"/>
    <property type="match status" value="1"/>
</dbReference>
<dbReference type="GO" id="GO:0042549">
    <property type="term" value="P:photosystem II stabilization"/>
    <property type="evidence" value="ECO:0007669"/>
    <property type="project" value="InterPro"/>
</dbReference>
<dbReference type="AlphaFoldDB" id="K2QAW2"/>
<feature type="transmembrane region" description="Helical" evidence="1">
    <location>
        <begin position="67"/>
        <end position="87"/>
    </location>
</feature>
<dbReference type="GO" id="GO:0016740">
    <property type="term" value="F:transferase activity"/>
    <property type="evidence" value="ECO:0007669"/>
    <property type="project" value="UniProtKB-KW"/>
</dbReference>
<gene>
    <name evidence="3" type="ORF">A994_10849</name>
</gene>
<dbReference type="Pfam" id="PF07786">
    <property type="entry name" value="HGSNAT_cat"/>
    <property type="match status" value="1"/>
</dbReference>
<feature type="transmembrane region" description="Helical" evidence="1">
    <location>
        <begin position="344"/>
        <end position="369"/>
    </location>
</feature>
<feature type="transmembrane region" description="Helical" evidence="1">
    <location>
        <begin position="298"/>
        <end position="324"/>
    </location>
</feature>
<feature type="transmembrane region" description="Helical" evidence="1">
    <location>
        <begin position="265"/>
        <end position="289"/>
    </location>
</feature>
<feature type="transmembrane region" description="Helical" evidence="1">
    <location>
        <begin position="237"/>
        <end position="259"/>
    </location>
</feature>
<protein>
    <submittedName>
        <fullName evidence="3">Heparan-alpha-glucosaminide N-acetyltransferase</fullName>
    </submittedName>
</protein>
<feature type="transmembrane region" description="Helical" evidence="1">
    <location>
        <begin position="149"/>
        <end position="170"/>
    </location>
</feature>
<keyword evidence="1" id="KW-1133">Transmembrane helix</keyword>
<evidence type="ECO:0000313" key="3">
    <source>
        <dbReference type="EMBL" id="EKF85111.1"/>
    </source>
</evidence>
<reference evidence="3 4" key="1">
    <citation type="journal article" date="2012" name="J. Bacteriol.">
        <title>Draft genome sequence of Methanobacterium formicicum DSM 3637, an archaebacterium isolated from the methane producer amoeba Pelomyxa palustris.</title>
        <authorList>
            <person name="Gutierrez G."/>
        </authorList>
    </citation>
    <scope>NUCLEOTIDE SEQUENCE [LARGE SCALE GENOMIC DNA]</scope>
    <source>
        <strain evidence="4">DSM 3637 / PP1</strain>
    </source>
</reference>
<evidence type="ECO:0000313" key="4">
    <source>
        <dbReference type="Proteomes" id="UP000007360"/>
    </source>
</evidence>
<dbReference type="GO" id="GO:0009539">
    <property type="term" value="C:photosystem II reaction center"/>
    <property type="evidence" value="ECO:0007669"/>
    <property type="project" value="InterPro"/>
</dbReference>
<dbReference type="Proteomes" id="UP000007360">
    <property type="component" value="Unassembled WGS sequence"/>
</dbReference>
<dbReference type="EMBL" id="AMPO01000010">
    <property type="protein sequence ID" value="EKF85111.1"/>
    <property type="molecule type" value="Genomic_DNA"/>
</dbReference>
<dbReference type="InterPro" id="IPR012429">
    <property type="entry name" value="HGSNAT_cat"/>
</dbReference>
<feature type="transmembrane region" description="Helical" evidence="1">
    <location>
        <begin position="29"/>
        <end position="47"/>
    </location>
</feature>
<organism evidence="3 4">
    <name type="scientific">Methanobacterium formicicum (strain DSM 3637 / PP1)</name>
    <dbReference type="NCBI Taxonomy" id="1204725"/>
    <lineage>
        <taxon>Archaea</taxon>
        <taxon>Methanobacteriati</taxon>
        <taxon>Methanobacteriota</taxon>
        <taxon>Methanomada group</taxon>
        <taxon>Methanobacteria</taxon>
        <taxon>Methanobacteriales</taxon>
        <taxon>Methanobacteriaceae</taxon>
        <taxon>Methanobacterium</taxon>
    </lineage>
</organism>
<feature type="transmembrane region" description="Helical" evidence="1">
    <location>
        <begin position="123"/>
        <end position="142"/>
    </location>
</feature>
<feature type="transmembrane region" description="Helical" evidence="1">
    <location>
        <begin position="207"/>
        <end position="225"/>
    </location>
</feature>
<keyword evidence="1" id="KW-0472">Membrane</keyword>
<name>K2QAW2_METFP</name>
<feature type="transmembrane region" description="Helical" evidence="1">
    <location>
        <begin position="99"/>
        <end position="117"/>
    </location>
</feature>
<keyword evidence="1" id="KW-0812">Transmembrane</keyword>
<feature type="domain" description="Heparan-alpha-glucosaminide N-acetyltransferase catalytic" evidence="2">
    <location>
        <begin position="23"/>
        <end position="231"/>
    </location>
</feature>
<sequence>MGENVNTNSTNSTVKTNAVKKRRVISLDVFRGLAVAAMIFVNAMAFSEFTPGIFEHATWNGLTFADLVFPSFLFIVGVSMAYSFAARSKNSKRDLWGHFLFRVGALFTIGVALNWFTSDFSMVRIPGVLQLIALASLFASPMARFKPRWILLVAGVLLLIHGFILLGVGAPGIPAGTLEKGNNIDDWIDIQVLTVNHTIDANGDPEGILSIITATALVLLGLCVGRTLQLRKHNLKTIGILLAGGAISLLLGLALSQILPINKQLWTSSFILVCAGIGTLFLTILFWYLDIKRLPNVLFWAIPMGLNALIIYILSIVCTIPMHMDFFTNFGEIPLSFYDVTTMYFMQVLGSSAGIVAYGLLVVLIWLTVASIMNWRRIYIKL</sequence>
<evidence type="ECO:0000259" key="2">
    <source>
        <dbReference type="Pfam" id="PF07786"/>
    </source>
</evidence>
<evidence type="ECO:0000256" key="1">
    <source>
        <dbReference type="SAM" id="Phobius"/>
    </source>
</evidence>
<dbReference type="GO" id="GO:0015979">
    <property type="term" value="P:photosynthesis"/>
    <property type="evidence" value="ECO:0007669"/>
    <property type="project" value="InterPro"/>
</dbReference>
<proteinExistence type="predicted"/>
<dbReference type="RefSeq" id="WP_004031639.1">
    <property type="nucleotide sequence ID" value="NZ_AMPO01000010.1"/>
</dbReference>
<dbReference type="PATRIC" id="fig|1204725.3.peg.2183"/>
<keyword evidence="4" id="KW-1185">Reference proteome</keyword>
<comment type="caution">
    <text evidence="3">The sequence shown here is derived from an EMBL/GenBank/DDBJ whole genome shotgun (WGS) entry which is preliminary data.</text>
</comment>
<accession>K2QAW2</accession>
<dbReference type="PANTHER" id="PTHR31061:SF24">
    <property type="entry name" value="LD22376P"/>
    <property type="match status" value="1"/>
</dbReference>